<organism evidence="2 3">
    <name type="scientific">Candidatus Magasanikbacteria bacterium CG11_big_fil_rev_8_21_14_0_20_39_34</name>
    <dbReference type="NCBI Taxonomy" id="1974653"/>
    <lineage>
        <taxon>Bacteria</taxon>
        <taxon>Candidatus Magasanikiibacteriota</taxon>
    </lineage>
</organism>
<feature type="transmembrane region" description="Helical" evidence="1">
    <location>
        <begin position="376"/>
        <end position="392"/>
    </location>
</feature>
<sequence length="539" mass="63472">MNIQKKCIQLFLFATLIVLYSFFAFVPVQVFNSPDETANFVFLQEYSHQSRLWYEYDYNYGLVQKFVFPRSTYSDGEVILPVGFWGLSWMYGGVTKLLGESLVKFFTPLLAVFAVFAFYRLVKFIFLEKDEKNDIFSRRIALVSALLFSLHPAWWYYSARGLFPNVPFLSFLILGFMFILTQPVSKWLLSASKISGRVTRYVDDFLGSFCIGLALLIRPSEFWWIAVGFLVVILFYRKVFDWYKILVWLIPGIFVGFLYYTINTSLYGGASVAYIQSTSHTAGKWYQLFFPFGVHPRLIISIFWDYIITSYWWIAFPAFIGGIAFIYQIAKKTLSKRLICFFSVSLVISLYILLFYGSFDDVSRQLHTIGISYHRYFLPIFLFFSIYAAYVYTKMVERFDGKIFSYWFSASCIFLFVIFSFEAVWFNPDGFLQTRDNLFHVQTVHNEVMKKIPKLSIIASEHEDKFFWPQFQVMKNVSDPDIMNSLAYLTENNFPIYYFTIELAENDQAELEERFKNYGLQLIETYKNPPHILYKVEKI</sequence>
<feature type="transmembrane region" description="Helical" evidence="1">
    <location>
        <begin position="105"/>
        <end position="127"/>
    </location>
</feature>
<comment type="caution">
    <text evidence="2">The sequence shown here is derived from an EMBL/GenBank/DDBJ whole genome shotgun (WGS) entry which is preliminary data.</text>
</comment>
<evidence type="ECO:0000313" key="3">
    <source>
        <dbReference type="Proteomes" id="UP000229600"/>
    </source>
</evidence>
<accession>A0A2H0N5R9</accession>
<feature type="transmembrane region" description="Helical" evidence="1">
    <location>
        <begin position="201"/>
        <end position="217"/>
    </location>
</feature>
<gene>
    <name evidence="2" type="ORF">COV59_03560</name>
</gene>
<feature type="transmembrane region" description="Helical" evidence="1">
    <location>
        <begin position="169"/>
        <end position="189"/>
    </location>
</feature>
<name>A0A2H0N5R9_9BACT</name>
<feature type="transmembrane region" description="Helical" evidence="1">
    <location>
        <begin position="139"/>
        <end position="157"/>
    </location>
</feature>
<feature type="transmembrane region" description="Helical" evidence="1">
    <location>
        <begin position="338"/>
        <end position="356"/>
    </location>
</feature>
<keyword evidence="1" id="KW-1133">Transmembrane helix</keyword>
<evidence type="ECO:0000313" key="2">
    <source>
        <dbReference type="EMBL" id="PIR04232.1"/>
    </source>
</evidence>
<dbReference type="EMBL" id="PCWN01000007">
    <property type="protein sequence ID" value="PIR04232.1"/>
    <property type="molecule type" value="Genomic_DNA"/>
</dbReference>
<dbReference type="Proteomes" id="UP000229600">
    <property type="component" value="Unassembled WGS sequence"/>
</dbReference>
<reference evidence="2 3" key="1">
    <citation type="submission" date="2017-09" db="EMBL/GenBank/DDBJ databases">
        <title>Depth-based differentiation of microbial function through sediment-hosted aquifers and enrichment of novel symbionts in the deep terrestrial subsurface.</title>
        <authorList>
            <person name="Probst A.J."/>
            <person name="Ladd B."/>
            <person name="Jarett J.K."/>
            <person name="Geller-Mcgrath D.E."/>
            <person name="Sieber C.M."/>
            <person name="Emerson J.B."/>
            <person name="Anantharaman K."/>
            <person name="Thomas B.C."/>
            <person name="Malmstrom R."/>
            <person name="Stieglmeier M."/>
            <person name="Klingl A."/>
            <person name="Woyke T."/>
            <person name="Ryan C.M."/>
            <person name="Banfield J.F."/>
        </authorList>
    </citation>
    <scope>NUCLEOTIDE SEQUENCE [LARGE SCALE GENOMIC DNA]</scope>
    <source>
        <strain evidence="2">CG11_big_fil_rev_8_21_14_0_20_39_34</strain>
    </source>
</reference>
<proteinExistence type="predicted"/>
<feature type="transmembrane region" description="Helical" evidence="1">
    <location>
        <begin position="404"/>
        <end position="426"/>
    </location>
</feature>
<keyword evidence="1" id="KW-0812">Transmembrane</keyword>
<evidence type="ECO:0000256" key="1">
    <source>
        <dbReference type="SAM" id="Phobius"/>
    </source>
</evidence>
<dbReference type="AlphaFoldDB" id="A0A2H0N5R9"/>
<feature type="transmembrane region" description="Helical" evidence="1">
    <location>
        <begin position="245"/>
        <end position="262"/>
    </location>
</feature>
<protein>
    <recommendedName>
        <fullName evidence="4">Glycosyltransferase RgtA/B/C/D-like domain-containing protein</fullName>
    </recommendedName>
</protein>
<evidence type="ECO:0008006" key="4">
    <source>
        <dbReference type="Google" id="ProtNLM"/>
    </source>
</evidence>
<feature type="transmembrane region" description="Helical" evidence="1">
    <location>
        <begin position="223"/>
        <end position="240"/>
    </location>
</feature>
<keyword evidence="1" id="KW-0472">Membrane</keyword>
<feature type="transmembrane region" description="Helical" evidence="1">
    <location>
        <begin position="298"/>
        <end position="326"/>
    </location>
</feature>
<feature type="transmembrane region" description="Helical" evidence="1">
    <location>
        <begin position="7"/>
        <end position="26"/>
    </location>
</feature>